<gene>
    <name evidence="2" type="ORF">BC343_21955</name>
</gene>
<proteinExistence type="predicted"/>
<evidence type="ECO:0000313" key="2">
    <source>
        <dbReference type="EMBL" id="OOQ61109.1"/>
    </source>
</evidence>
<protein>
    <recommendedName>
        <fullName evidence="4">Outer membrane lipoprotein-sorting protein</fullName>
    </recommendedName>
</protein>
<name>A0A1S9PJL2_9SPHI</name>
<keyword evidence="1" id="KW-0732">Signal</keyword>
<sequence length="234" mass="27070">MLKTKLQLLASFLFIIITSAQAQEETTTKTNWLTDSIKETYTVLKTNKHVKQGSYTAMFRKKTPIATGTYDHDKRVGPWRFYDSRGVLMQTYDFSNSKLLFEAPEYSNSKLHYFADTDIDSTDVVTKPIKIGGRYYGFLPYLRLFTLPNDIWNINRITNTAQVELLISPLGRLAYYWVRLTGINDYERVFRMNLELPDPADNVFTPATKNGQPIACRIIIEARITEDGHLDFRN</sequence>
<evidence type="ECO:0008006" key="4">
    <source>
        <dbReference type="Google" id="ProtNLM"/>
    </source>
</evidence>
<dbReference type="EMBL" id="MBTF01000003">
    <property type="protein sequence ID" value="OOQ61109.1"/>
    <property type="molecule type" value="Genomic_DNA"/>
</dbReference>
<dbReference type="AlphaFoldDB" id="A0A1S9PJL2"/>
<dbReference type="OrthoDB" id="797627at2"/>
<dbReference type="RefSeq" id="WP_078346936.1">
    <property type="nucleotide sequence ID" value="NZ_MBTF01000003.1"/>
</dbReference>
<dbReference type="STRING" id="1792845.BC343_21955"/>
<evidence type="ECO:0000313" key="3">
    <source>
        <dbReference type="Proteomes" id="UP000189739"/>
    </source>
</evidence>
<reference evidence="2 3" key="1">
    <citation type="submission" date="2016-07" db="EMBL/GenBank/DDBJ databases">
        <title>Genomic analysis of zinc-resistant bacterium Mucilaginibacter pedocola TBZ30.</title>
        <authorList>
            <person name="Huang J."/>
            <person name="Tang J."/>
        </authorList>
    </citation>
    <scope>NUCLEOTIDE SEQUENCE [LARGE SCALE GENOMIC DNA]</scope>
    <source>
        <strain evidence="2 3">TBZ30</strain>
    </source>
</reference>
<evidence type="ECO:0000256" key="1">
    <source>
        <dbReference type="SAM" id="SignalP"/>
    </source>
</evidence>
<feature type="chain" id="PRO_5013091753" description="Outer membrane lipoprotein-sorting protein" evidence="1">
    <location>
        <begin position="23"/>
        <end position="234"/>
    </location>
</feature>
<organism evidence="2 3">
    <name type="scientific">Mucilaginibacter pedocola</name>
    <dbReference type="NCBI Taxonomy" id="1792845"/>
    <lineage>
        <taxon>Bacteria</taxon>
        <taxon>Pseudomonadati</taxon>
        <taxon>Bacteroidota</taxon>
        <taxon>Sphingobacteriia</taxon>
        <taxon>Sphingobacteriales</taxon>
        <taxon>Sphingobacteriaceae</taxon>
        <taxon>Mucilaginibacter</taxon>
    </lineage>
</organism>
<keyword evidence="3" id="KW-1185">Reference proteome</keyword>
<comment type="caution">
    <text evidence="2">The sequence shown here is derived from an EMBL/GenBank/DDBJ whole genome shotgun (WGS) entry which is preliminary data.</text>
</comment>
<feature type="signal peptide" evidence="1">
    <location>
        <begin position="1"/>
        <end position="22"/>
    </location>
</feature>
<dbReference type="Proteomes" id="UP000189739">
    <property type="component" value="Unassembled WGS sequence"/>
</dbReference>
<accession>A0A1S9PJL2</accession>